<organism evidence="3">
    <name type="scientific">Streptomyces griseoruber</name>
    <dbReference type="NCBI Taxonomy" id="1943"/>
    <lineage>
        <taxon>Bacteria</taxon>
        <taxon>Bacillati</taxon>
        <taxon>Actinomycetota</taxon>
        <taxon>Actinomycetes</taxon>
        <taxon>Kitasatosporales</taxon>
        <taxon>Streptomycetaceae</taxon>
        <taxon>Streptomyces</taxon>
    </lineage>
</organism>
<gene>
    <name evidence="3" type="primary">mrqR2</name>
</gene>
<dbReference type="InterPro" id="IPR000835">
    <property type="entry name" value="HTH_MarR-typ"/>
</dbReference>
<dbReference type="PANTHER" id="PTHR33164">
    <property type="entry name" value="TRANSCRIPTIONAL REGULATOR, MARR FAMILY"/>
    <property type="match status" value="1"/>
</dbReference>
<dbReference type="GO" id="GO:0003700">
    <property type="term" value="F:DNA-binding transcription factor activity"/>
    <property type="evidence" value="ECO:0007669"/>
    <property type="project" value="InterPro"/>
</dbReference>
<dbReference type="GO" id="GO:0006950">
    <property type="term" value="P:response to stress"/>
    <property type="evidence" value="ECO:0007669"/>
    <property type="project" value="TreeGrafter"/>
</dbReference>
<dbReference type="AlphaFoldDB" id="A0A1S6QML3"/>
<accession>A0A1S6QML3</accession>
<dbReference type="EMBL" id="KX817190">
    <property type="protein sequence ID" value="AQW35029.1"/>
    <property type="molecule type" value="Genomic_DNA"/>
</dbReference>
<dbReference type="SMART" id="SM00347">
    <property type="entry name" value="HTH_MARR"/>
    <property type="match status" value="1"/>
</dbReference>
<feature type="compositionally biased region" description="Polar residues" evidence="1">
    <location>
        <begin position="1"/>
        <end position="12"/>
    </location>
</feature>
<dbReference type="Gene3D" id="1.10.10.10">
    <property type="entry name" value="Winged helix-like DNA-binding domain superfamily/Winged helix DNA-binding domain"/>
    <property type="match status" value="1"/>
</dbReference>
<dbReference type="InterPro" id="IPR036390">
    <property type="entry name" value="WH_DNA-bd_sf"/>
</dbReference>
<dbReference type="PROSITE" id="PS50995">
    <property type="entry name" value="HTH_MARR_2"/>
    <property type="match status" value="1"/>
</dbReference>
<name>A0A1S6QML3_9ACTN</name>
<dbReference type="PANTHER" id="PTHR33164:SF106">
    <property type="entry name" value="TRANSCRIPTIONAL REGULATORY PROTEIN"/>
    <property type="match status" value="1"/>
</dbReference>
<dbReference type="Pfam" id="PF12802">
    <property type="entry name" value="MarR_2"/>
    <property type="match status" value="1"/>
</dbReference>
<dbReference type="InterPro" id="IPR039422">
    <property type="entry name" value="MarR/SlyA-like"/>
</dbReference>
<sequence>MSTENIEPTGPSSYHEGIGKHTGDAERDEVLKQAMVAGRELGLAFLSLNAAAARALNMHPTDAWILSYLQSVPPDVPTTPGDIARVTDLTTGAVTGVVDRLEAAGYVSRERDPHDRRKVVIKPAEKSKKVAEVFRPTLDDSIDHGLAYTTEELLTVIRYLREGKEITDRTTARLREM</sequence>
<dbReference type="InterPro" id="IPR036388">
    <property type="entry name" value="WH-like_DNA-bd_sf"/>
</dbReference>
<feature type="domain" description="HTH marR-type" evidence="2">
    <location>
        <begin position="27"/>
        <end position="165"/>
    </location>
</feature>
<evidence type="ECO:0000259" key="2">
    <source>
        <dbReference type="PROSITE" id="PS50995"/>
    </source>
</evidence>
<dbReference type="PRINTS" id="PR00598">
    <property type="entry name" value="HTHMARR"/>
</dbReference>
<feature type="region of interest" description="Disordered" evidence="1">
    <location>
        <begin position="1"/>
        <end position="21"/>
    </location>
</feature>
<dbReference type="SUPFAM" id="SSF46785">
    <property type="entry name" value="Winged helix' DNA-binding domain"/>
    <property type="match status" value="1"/>
</dbReference>
<protein>
    <submittedName>
        <fullName evidence="3">MarR family transcriptional regulator</fullName>
    </submittedName>
</protein>
<reference evidence="3" key="1">
    <citation type="submission" date="2016-09" db="EMBL/GenBank/DDBJ databases">
        <authorList>
            <person name="Capua I."/>
            <person name="De Benedictis P."/>
            <person name="Joannis T."/>
            <person name="Lombin L.H."/>
            <person name="Cattoli G."/>
        </authorList>
    </citation>
    <scope>NUCLEOTIDE SEQUENCE</scope>
    <source>
        <strain evidence="3">Sgr29</strain>
    </source>
</reference>
<evidence type="ECO:0000256" key="1">
    <source>
        <dbReference type="SAM" id="MobiDB-lite"/>
    </source>
</evidence>
<proteinExistence type="predicted"/>
<evidence type="ECO:0000313" key="3">
    <source>
        <dbReference type="EMBL" id="AQW35029.1"/>
    </source>
</evidence>